<dbReference type="PANTHER" id="PTHR14084">
    <property type="entry name" value="KYNURENINASE"/>
    <property type="match status" value="1"/>
</dbReference>
<dbReference type="InterPro" id="IPR015421">
    <property type="entry name" value="PyrdxlP-dep_Trfase_major"/>
</dbReference>
<dbReference type="PANTHER" id="PTHR14084:SF0">
    <property type="entry name" value="KYNURENINASE"/>
    <property type="match status" value="1"/>
</dbReference>
<comment type="subunit">
    <text evidence="4">Homodimer.</text>
</comment>
<comment type="similarity">
    <text evidence="4">Belongs to the kynureninase family.</text>
</comment>
<dbReference type="InterPro" id="IPR015422">
    <property type="entry name" value="PyrdxlP-dep_Trfase_small"/>
</dbReference>
<proteinExistence type="inferred from homology"/>
<comment type="pathway">
    <text evidence="4">Cofactor biosynthesis; NAD(+) biosynthesis; quinolinate from L-kynurenine: step 2/3.</text>
</comment>
<organism evidence="5 6">
    <name type="scientific">Parvularcula dongshanensis</name>
    <dbReference type="NCBI Taxonomy" id="1173995"/>
    <lineage>
        <taxon>Bacteria</taxon>
        <taxon>Pseudomonadati</taxon>
        <taxon>Pseudomonadota</taxon>
        <taxon>Alphaproteobacteria</taxon>
        <taxon>Parvularculales</taxon>
        <taxon>Parvularculaceae</taxon>
        <taxon>Parvularcula</taxon>
    </lineage>
</organism>
<dbReference type="Gene3D" id="3.90.1150.10">
    <property type="entry name" value="Aspartate Aminotransferase, domain 1"/>
    <property type="match status" value="1"/>
</dbReference>
<dbReference type="UniPathway" id="UPA00253">
    <property type="reaction ID" value="UER00329"/>
</dbReference>
<keyword evidence="3 4" id="KW-0663">Pyridoxal phosphate</keyword>
<keyword evidence="6" id="KW-1185">Reference proteome</keyword>
<evidence type="ECO:0000256" key="3">
    <source>
        <dbReference type="ARBA" id="ARBA00022898"/>
    </source>
</evidence>
<gene>
    <name evidence="5" type="ORF">GGQ59_001233</name>
</gene>
<evidence type="ECO:0000256" key="4">
    <source>
        <dbReference type="PIRNR" id="PIRNR038800"/>
    </source>
</evidence>
<dbReference type="SUPFAM" id="SSF53383">
    <property type="entry name" value="PLP-dependent transferases"/>
    <property type="match status" value="1"/>
</dbReference>
<comment type="catalytic activity">
    <reaction evidence="4">
        <text>3-hydroxy-L-kynurenine + H2O = 3-hydroxyanthranilate + L-alanine + H(+)</text>
        <dbReference type="Rhea" id="RHEA:25143"/>
        <dbReference type="ChEBI" id="CHEBI:15377"/>
        <dbReference type="ChEBI" id="CHEBI:15378"/>
        <dbReference type="ChEBI" id="CHEBI:36559"/>
        <dbReference type="ChEBI" id="CHEBI:57972"/>
        <dbReference type="ChEBI" id="CHEBI:58125"/>
        <dbReference type="EC" id="3.7.1.3"/>
    </reaction>
</comment>
<dbReference type="Gene3D" id="3.40.640.10">
    <property type="entry name" value="Type I PLP-dependent aspartate aminotransferase-like (Major domain)"/>
    <property type="match status" value="1"/>
</dbReference>
<comment type="function">
    <text evidence="4">Catalyzes the cleavage of L-kynurenine (L-Kyn) and L-3-hydroxykynurenine (L-3OHKyn) into anthranilic acid (AA) and 3-hydroxyanthranilic acid (3-OHAA), respectively.</text>
</comment>
<dbReference type="Proteomes" id="UP000563524">
    <property type="component" value="Unassembled WGS sequence"/>
</dbReference>
<dbReference type="EMBL" id="JACHOB010000002">
    <property type="protein sequence ID" value="MBB4658719.1"/>
    <property type="molecule type" value="Genomic_DNA"/>
</dbReference>
<dbReference type="InterPro" id="IPR015424">
    <property type="entry name" value="PyrdxlP-dep_Trfase"/>
</dbReference>
<dbReference type="GO" id="GO:0043420">
    <property type="term" value="P:anthranilate metabolic process"/>
    <property type="evidence" value="ECO:0007669"/>
    <property type="project" value="TreeGrafter"/>
</dbReference>
<dbReference type="RefSeq" id="WP_183816902.1">
    <property type="nucleotide sequence ID" value="NZ_JACHOB010000002.1"/>
</dbReference>
<comment type="caution">
    <text evidence="5">The sequence shown here is derived from an EMBL/GenBank/DDBJ whole genome shotgun (WGS) entry which is preliminary data.</text>
</comment>
<comment type="pathway">
    <text evidence="4">Amino-acid degradation; L-kynurenine degradation; L-alanine and anthranilate from L-kynurenine: step 1/1.</text>
</comment>
<comment type="catalytic activity">
    <reaction evidence="4">
        <text>L-kynurenine + H2O = anthranilate + L-alanine + H(+)</text>
        <dbReference type="Rhea" id="RHEA:16813"/>
        <dbReference type="ChEBI" id="CHEBI:15377"/>
        <dbReference type="ChEBI" id="CHEBI:15378"/>
        <dbReference type="ChEBI" id="CHEBI:16567"/>
        <dbReference type="ChEBI" id="CHEBI:57959"/>
        <dbReference type="ChEBI" id="CHEBI:57972"/>
        <dbReference type="EC" id="3.7.1.3"/>
    </reaction>
</comment>
<accession>A0A840I1M3</accession>
<dbReference type="EC" id="3.7.1.3" evidence="4"/>
<dbReference type="GO" id="GO:0097053">
    <property type="term" value="P:L-kynurenine catabolic process"/>
    <property type="evidence" value="ECO:0007669"/>
    <property type="project" value="UniProtKB-UniPathway"/>
</dbReference>
<dbReference type="GO" id="GO:0005737">
    <property type="term" value="C:cytoplasm"/>
    <property type="evidence" value="ECO:0007669"/>
    <property type="project" value="InterPro"/>
</dbReference>
<evidence type="ECO:0000313" key="5">
    <source>
        <dbReference type="EMBL" id="MBB4658719.1"/>
    </source>
</evidence>
<name>A0A840I1M3_9PROT</name>
<reference evidence="5 6" key="1">
    <citation type="submission" date="2020-08" db="EMBL/GenBank/DDBJ databases">
        <title>Genomic Encyclopedia of Type Strains, Phase IV (KMG-IV): sequencing the most valuable type-strain genomes for metagenomic binning, comparative biology and taxonomic classification.</title>
        <authorList>
            <person name="Goeker M."/>
        </authorList>
    </citation>
    <scope>NUCLEOTIDE SEQUENCE [LARGE SCALE GENOMIC DNA]</scope>
    <source>
        <strain evidence="5 6">DSM 102850</strain>
    </source>
</reference>
<evidence type="ECO:0000256" key="2">
    <source>
        <dbReference type="ARBA" id="ARBA00022801"/>
    </source>
</evidence>
<dbReference type="InterPro" id="IPR010111">
    <property type="entry name" value="Kynureninase"/>
</dbReference>
<evidence type="ECO:0000313" key="6">
    <source>
        <dbReference type="Proteomes" id="UP000563524"/>
    </source>
</evidence>
<dbReference type="GO" id="GO:0009435">
    <property type="term" value="P:NAD+ biosynthetic process"/>
    <property type="evidence" value="ECO:0007669"/>
    <property type="project" value="UniProtKB-UniPathway"/>
</dbReference>
<protein>
    <recommendedName>
        <fullName evidence="4">Kynureninase</fullName>
        <ecNumber evidence="4">3.7.1.3</ecNumber>
    </recommendedName>
</protein>
<dbReference type="PIRSF" id="PIRSF038800">
    <property type="entry name" value="KYNU"/>
    <property type="match status" value="1"/>
</dbReference>
<evidence type="ECO:0000256" key="1">
    <source>
        <dbReference type="ARBA" id="ARBA00022642"/>
    </source>
</evidence>
<dbReference type="GO" id="GO:0030170">
    <property type="term" value="F:pyridoxal phosphate binding"/>
    <property type="evidence" value="ECO:0007669"/>
    <property type="project" value="InterPro"/>
</dbReference>
<keyword evidence="1 4" id="KW-0662">Pyridine nucleotide biosynthesis</keyword>
<dbReference type="GO" id="GO:0030429">
    <property type="term" value="F:kynureninase activity"/>
    <property type="evidence" value="ECO:0007669"/>
    <property type="project" value="UniProtKB-EC"/>
</dbReference>
<dbReference type="Pfam" id="PF22580">
    <property type="entry name" value="KYNU_C"/>
    <property type="match status" value="1"/>
</dbReference>
<dbReference type="UniPathway" id="UPA00334">
    <property type="reaction ID" value="UER00455"/>
</dbReference>
<comment type="cofactor">
    <cofactor evidence="4">
        <name>pyridoxal 5'-phosphate</name>
        <dbReference type="ChEBI" id="CHEBI:597326"/>
    </cofactor>
</comment>
<sequence length="403" mass="42564">MLQTPETRSEAAALDLDDPLAPRRAAFALPEGIVYLDGHSLGPATHAALDAVRRGAGGDWAEGLIRSWNTAGWIDAPRRVGDKLGAFLGAEPGEVIVADNVTVNLFKLAAAALPLARAPEVMADGGEFPTDGYIAQGLGVVGARRVRRERFVPGETAFGGVLIKSLVDYRTAQVADVRAVEEHAAAQGGLVVWDLSHAAGVVPCDLPSMRLAAGCTYKYLNGGPGAPAYLYAEAGLAERMSTPIQGWFGHADPFAFDSDYRPRPGAARFATGTPPVLSLVALEAALEVLDGVDGEALWAKAGALGDLCVARLRALGLPLESPVERRKRGGHVAFRHPEGYAVVQALIARGVIADFRAPETVRFGLSPLTLSFAEVWDAMDHLEAVLADKLYMAAAYQVRATVT</sequence>
<dbReference type="AlphaFoldDB" id="A0A840I1M3"/>
<keyword evidence="2 4" id="KW-0378">Hydrolase</keyword>
<dbReference type="GO" id="GO:0019441">
    <property type="term" value="P:L-tryptophan catabolic process to kynurenine"/>
    <property type="evidence" value="ECO:0007669"/>
    <property type="project" value="TreeGrafter"/>
</dbReference>